<feature type="active site" description="Tele-phosphohistidine intermediate" evidence="2">
    <location>
        <position position="11"/>
    </location>
</feature>
<dbReference type="Gene3D" id="3.40.50.1240">
    <property type="entry name" value="Phosphoglycerate mutase-like"/>
    <property type="match status" value="1"/>
</dbReference>
<dbReference type="GO" id="GO:0043456">
    <property type="term" value="P:regulation of pentose-phosphate shunt"/>
    <property type="evidence" value="ECO:0007669"/>
    <property type="project" value="TreeGrafter"/>
</dbReference>
<dbReference type="SUPFAM" id="SSF53254">
    <property type="entry name" value="Phosphoglycerate mutase-like"/>
    <property type="match status" value="1"/>
</dbReference>
<dbReference type="GO" id="GO:0005829">
    <property type="term" value="C:cytosol"/>
    <property type="evidence" value="ECO:0007669"/>
    <property type="project" value="TreeGrafter"/>
</dbReference>
<dbReference type="GO" id="GO:0004331">
    <property type="term" value="F:fructose-2,6-bisphosphate 2-phosphatase activity"/>
    <property type="evidence" value="ECO:0007669"/>
    <property type="project" value="TreeGrafter"/>
</dbReference>
<evidence type="ECO:0000313" key="5">
    <source>
        <dbReference type="Proteomes" id="UP000011922"/>
    </source>
</evidence>
<dbReference type="CDD" id="cd07067">
    <property type="entry name" value="HP_PGM_like"/>
    <property type="match status" value="1"/>
</dbReference>
<feature type="binding site" evidence="3">
    <location>
        <position position="60"/>
    </location>
    <ligand>
        <name>substrate</name>
    </ligand>
</feature>
<dbReference type="AlphaFoldDB" id="M5PXW4"/>
<proteinExistence type="predicted"/>
<dbReference type="Proteomes" id="UP000011922">
    <property type="component" value="Unassembled WGS sequence"/>
</dbReference>
<feature type="active site" description="Proton donor/acceptor" evidence="2">
    <location>
        <position position="84"/>
    </location>
</feature>
<feature type="binding site" evidence="3">
    <location>
        <begin position="10"/>
        <end position="17"/>
    </location>
    <ligand>
        <name>substrate</name>
    </ligand>
</feature>
<keyword evidence="1" id="KW-0378">Hydrolase</keyword>
<dbReference type="PANTHER" id="PTHR46517:SF1">
    <property type="entry name" value="FRUCTOSE-2,6-BISPHOSPHATASE TIGAR"/>
    <property type="match status" value="1"/>
</dbReference>
<dbReference type="GO" id="GO:0045820">
    <property type="term" value="P:negative regulation of glycolytic process"/>
    <property type="evidence" value="ECO:0007669"/>
    <property type="project" value="TreeGrafter"/>
</dbReference>
<sequence length="205" mass="23361">MAVTRFLLMRHAPTAWNQERRIQGQCDTPLSPVGLDLARSWALVLRNHEFQAVLTSDLRRAQETVEAVTNGKELPCMADPRLREQDWGQWTGLLLSDLTVVEEFKAQAEQGWDFRPPEGESRRQVLHRALAALGDAAHRWPGQNVLVVTHQGVIKCLLYHAQSHTMLPGNSLLEKGYRLYLVDMEEQVLRQRGPGWPLPEMLETP</sequence>
<evidence type="ECO:0000256" key="1">
    <source>
        <dbReference type="ARBA" id="ARBA00022801"/>
    </source>
</evidence>
<evidence type="ECO:0000256" key="2">
    <source>
        <dbReference type="PIRSR" id="PIRSR613078-1"/>
    </source>
</evidence>
<dbReference type="PATRIC" id="fig|1262666.3.peg.452"/>
<dbReference type="InterPro" id="IPR013078">
    <property type="entry name" value="His_Pase_superF_clade-1"/>
</dbReference>
<accession>M5PXW4</accession>
<protein>
    <submittedName>
        <fullName evidence="4">Fructose-2,6-bisphosphatase</fullName>
    </submittedName>
</protein>
<organism evidence="4 5">
    <name type="scientific">Desulfocurvibacter africanus PCS</name>
    <dbReference type="NCBI Taxonomy" id="1262666"/>
    <lineage>
        <taxon>Bacteria</taxon>
        <taxon>Pseudomonadati</taxon>
        <taxon>Thermodesulfobacteriota</taxon>
        <taxon>Desulfovibrionia</taxon>
        <taxon>Desulfovibrionales</taxon>
        <taxon>Desulfovibrionaceae</taxon>
        <taxon>Desulfocurvibacter</taxon>
    </lineage>
</organism>
<dbReference type="Pfam" id="PF00300">
    <property type="entry name" value="His_Phos_1"/>
    <property type="match status" value="1"/>
</dbReference>
<evidence type="ECO:0000256" key="3">
    <source>
        <dbReference type="PIRSR" id="PIRSR613078-2"/>
    </source>
</evidence>
<dbReference type="OrthoDB" id="9781415at2"/>
<comment type="caution">
    <text evidence="4">The sequence shown here is derived from an EMBL/GenBank/DDBJ whole genome shotgun (WGS) entry which is preliminary data.</text>
</comment>
<dbReference type="InterPro" id="IPR029033">
    <property type="entry name" value="His_PPase_superfam"/>
</dbReference>
<gene>
    <name evidence="4" type="ORF">PCS_00449</name>
</gene>
<dbReference type="RefSeq" id="WP_005983618.1">
    <property type="nucleotide sequence ID" value="NZ_AOSV01000003.1"/>
</dbReference>
<evidence type="ECO:0000313" key="4">
    <source>
        <dbReference type="EMBL" id="EMG38815.1"/>
    </source>
</evidence>
<dbReference type="InterPro" id="IPR051695">
    <property type="entry name" value="Phosphoglycerate_Mutase"/>
</dbReference>
<dbReference type="EMBL" id="AOSV01000003">
    <property type="protein sequence ID" value="EMG38815.1"/>
    <property type="molecule type" value="Genomic_DNA"/>
</dbReference>
<name>M5PXW4_DESAF</name>
<dbReference type="SMART" id="SM00855">
    <property type="entry name" value="PGAM"/>
    <property type="match status" value="1"/>
</dbReference>
<reference evidence="4 5" key="1">
    <citation type="journal article" date="2013" name="Genome Announc.">
        <title>Draft Genome Sequence for Desulfovibrio africanus Strain PCS.</title>
        <authorList>
            <person name="Brown S.D."/>
            <person name="Utturkar S.M."/>
            <person name="Arkin A.P."/>
            <person name="Deutschbauer A.M."/>
            <person name="Elias D.A."/>
            <person name="Hazen T.C."/>
            <person name="Chakraborty R."/>
        </authorList>
    </citation>
    <scope>NUCLEOTIDE SEQUENCE [LARGE SCALE GENOMIC DNA]</scope>
    <source>
        <strain evidence="4 5">PCS</strain>
    </source>
</reference>
<dbReference type="PANTHER" id="PTHR46517">
    <property type="entry name" value="FRUCTOSE-2,6-BISPHOSPHATASE TIGAR"/>
    <property type="match status" value="1"/>
</dbReference>